<dbReference type="InterPro" id="IPR027417">
    <property type="entry name" value="P-loop_NTPase"/>
</dbReference>
<keyword evidence="2" id="KW-1185">Reference proteome</keyword>
<sequence length="229" mass="24720">MSGSQDVSYQFSDRLPINPIEPGSTVMVAGPKFSPAEDLALSMVADAATHEEGMLFLSTNMTVERLLSACQQSQPGLEPSHVGVVDCTGQDIGDADSEAEVMYVSTQSDLTGMGMKFSSLYESLYQNHPDGRVRIGLVSLSSLVMYADLRDVFRFAQTISARIESAGGLGVFTIDPSMHDTQIVNTLKQVADGLVQVRDADADTSKTADGELQIKGFRNQSPDWQPFSL</sequence>
<dbReference type="AlphaFoldDB" id="A0A1H3VVR1"/>
<evidence type="ECO:0000313" key="1">
    <source>
        <dbReference type="EMBL" id="SDZ78781.1"/>
    </source>
</evidence>
<dbReference type="Gene3D" id="3.40.50.300">
    <property type="entry name" value="P-loop containing nucleotide triphosphate hydrolases"/>
    <property type="match status" value="1"/>
</dbReference>
<dbReference type="Proteomes" id="UP000236755">
    <property type="component" value="Unassembled WGS sequence"/>
</dbReference>
<proteinExistence type="predicted"/>
<dbReference type="Pfam" id="PF24336">
    <property type="entry name" value="DUF7504"/>
    <property type="match status" value="1"/>
</dbReference>
<dbReference type="InterPro" id="IPR055927">
    <property type="entry name" value="DUF7504"/>
</dbReference>
<dbReference type="EMBL" id="FNQT01000001">
    <property type="protein sequence ID" value="SDZ78781.1"/>
    <property type="molecule type" value="Genomic_DNA"/>
</dbReference>
<reference evidence="1 2" key="1">
    <citation type="submission" date="2016-10" db="EMBL/GenBank/DDBJ databases">
        <authorList>
            <person name="de Groot N.N."/>
        </authorList>
    </citation>
    <scope>NUCLEOTIDE SEQUENCE [LARGE SCALE GENOMIC DNA]</scope>
    <source>
        <strain evidence="1 2">CGMCC 1.8712</strain>
    </source>
</reference>
<organism evidence="1 2">
    <name type="scientific">Haloplanus vescus</name>
    <dbReference type="NCBI Taxonomy" id="555874"/>
    <lineage>
        <taxon>Archaea</taxon>
        <taxon>Methanobacteriati</taxon>
        <taxon>Methanobacteriota</taxon>
        <taxon>Stenosarchaea group</taxon>
        <taxon>Halobacteria</taxon>
        <taxon>Halobacteriales</taxon>
        <taxon>Haloferacaceae</taxon>
        <taxon>Haloplanus</taxon>
    </lineage>
</organism>
<evidence type="ECO:0008006" key="3">
    <source>
        <dbReference type="Google" id="ProtNLM"/>
    </source>
</evidence>
<protein>
    <recommendedName>
        <fullName evidence="3">RecA-superfamily ATPase, KaiC/GvpD/RAD55 family</fullName>
    </recommendedName>
</protein>
<accession>A0A1H3VVR1</accession>
<gene>
    <name evidence="1" type="ORF">SAMN04488065_0314</name>
</gene>
<name>A0A1H3VVR1_9EURY</name>
<dbReference type="OrthoDB" id="109251at2157"/>
<dbReference type="RefSeq" id="WP_092630398.1">
    <property type="nucleotide sequence ID" value="NZ_FNQT01000001.1"/>
</dbReference>
<evidence type="ECO:0000313" key="2">
    <source>
        <dbReference type="Proteomes" id="UP000236755"/>
    </source>
</evidence>